<dbReference type="EMBL" id="MEZX01000002">
    <property type="protein sequence ID" value="OGD64816.1"/>
    <property type="molecule type" value="Genomic_DNA"/>
</dbReference>
<reference evidence="3 4" key="1">
    <citation type="journal article" date="2016" name="Nat. Commun.">
        <title>Thousands of microbial genomes shed light on interconnected biogeochemical processes in an aquifer system.</title>
        <authorList>
            <person name="Anantharaman K."/>
            <person name="Brown C.T."/>
            <person name="Hug L.A."/>
            <person name="Sharon I."/>
            <person name="Castelle C.J."/>
            <person name="Probst A.J."/>
            <person name="Thomas B.C."/>
            <person name="Singh A."/>
            <person name="Wilkins M.J."/>
            <person name="Karaoz U."/>
            <person name="Brodie E.L."/>
            <person name="Williams K.H."/>
            <person name="Hubbard S.S."/>
            <person name="Banfield J.F."/>
        </authorList>
    </citation>
    <scope>NUCLEOTIDE SEQUENCE [LARGE SCALE GENOMIC DNA]</scope>
</reference>
<dbReference type="NCBIfam" id="NF047864">
    <property type="entry name" value="CBU_0592_membra"/>
    <property type="match status" value="1"/>
</dbReference>
<evidence type="ECO:0000313" key="3">
    <source>
        <dbReference type="EMBL" id="OGD64816.1"/>
    </source>
</evidence>
<keyword evidence="1" id="KW-1133">Transmembrane helix</keyword>
<accession>A0A1F5EC20</accession>
<feature type="domain" description="CBU-0592-like" evidence="2">
    <location>
        <begin position="7"/>
        <end position="77"/>
    </location>
</feature>
<gene>
    <name evidence="3" type="ORF">A3A71_02100</name>
</gene>
<dbReference type="Proteomes" id="UP000177481">
    <property type="component" value="Unassembled WGS sequence"/>
</dbReference>
<organism evidence="3 4">
    <name type="scientific">Candidatus Berkelbacteria bacterium RIFCSPLOWO2_01_FULL_50_28</name>
    <dbReference type="NCBI Taxonomy" id="1797471"/>
    <lineage>
        <taxon>Bacteria</taxon>
        <taxon>Candidatus Berkelbacteria</taxon>
    </lineage>
</organism>
<keyword evidence="1" id="KW-0472">Membrane</keyword>
<dbReference type="STRING" id="1797471.A3A71_02100"/>
<comment type="caution">
    <text evidence="3">The sequence shown here is derived from an EMBL/GenBank/DDBJ whole genome shotgun (WGS) entry which is preliminary data.</text>
</comment>
<evidence type="ECO:0000256" key="1">
    <source>
        <dbReference type="SAM" id="Phobius"/>
    </source>
</evidence>
<feature type="transmembrane region" description="Helical" evidence="1">
    <location>
        <begin position="12"/>
        <end position="37"/>
    </location>
</feature>
<dbReference type="InterPro" id="IPR058058">
    <property type="entry name" value="CBU_0592-like"/>
</dbReference>
<name>A0A1F5EC20_9BACT</name>
<feature type="transmembrane region" description="Helical" evidence="1">
    <location>
        <begin position="57"/>
        <end position="75"/>
    </location>
</feature>
<protein>
    <recommendedName>
        <fullName evidence="2">CBU-0592-like domain-containing protein</fullName>
    </recommendedName>
</protein>
<evidence type="ECO:0000259" key="2">
    <source>
        <dbReference type="Pfam" id="PF26604"/>
    </source>
</evidence>
<proteinExistence type="predicted"/>
<evidence type="ECO:0000313" key="4">
    <source>
        <dbReference type="Proteomes" id="UP000177481"/>
    </source>
</evidence>
<keyword evidence="1" id="KW-0812">Transmembrane</keyword>
<dbReference type="AlphaFoldDB" id="A0A1F5EC20"/>
<dbReference type="Pfam" id="PF26604">
    <property type="entry name" value="CBU_0592"/>
    <property type="match status" value="1"/>
</dbReference>
<sequence>MKHNAVNVVGWLGVIAIVLAYGLNIAGVVAVSSYVYLLLNGLGAVALIWESSTKKDWQLVVLNIVWALIAIYGVLSAL</sequence>